<dbReference type="InterPro" id="IPR006512">
    <property type="entry name" value="YidE_YbjL"/>
</dbReference>
<evidence type="ECO:0000259" key="2">
    <source>
        <dbReference type="Pfam" id="PF06826"/>
    </source>
</evidence>
<protein>
    <recommendedName>
        <fullName evidence="2">YidE/YbjL duplication domain-containing protein</fullName>
    </recommendedName>
</protein>
<sequence>TSTPALSMATEVCDSGRPSVAYAAVYPFALIITIFLAQAIL</sequence>
<keyword evidence="1" id="KW-0472">Membrane</keyword>
<dbReference type="Proteomes" id="UP000262325">
    <property type="component" value="Unassembled WGS sequence"/>
</dbReference>
<keyword evidence="1" id="KW-1133">Transmembrane helix</keyword>
<feature type="non-terminal residue" evidence="3">
    <location>
        <position position="1"/>
    </location>
</feature>
<proteinExistence type="predicted"/>
<dbReference type="AlphaFoldDB" id="A0A3D5QAX3"/>
<dbReference type="Pfam" id="PF06826">
    <property type="entry name" value="Asp-Al_Ex"/>
    <property type="match status" value="1"/>
</dbReference>
<name>A0A3D5QAX3_FLESI</name>
<accession>A0A3D5QAX3</accession>
<comment type="caution">
    <text evidence="3">The sequence shown here is derived from an EMBL/GenBank/DDBJ whole genome shotgun (WGS) entry which is preliminary data.</text>
</comment>
<organism evidence="3 4">
    <name type="scientific">Flexistipes sinusarabici</name>
    <dbReference type="NCBI Taxonomy" id="2352"/>
    <lineage>
        <taxon>Bacteria</taxon>
        <taxon>Pseudomonadati</taxon>
        <taxon>Deferribacterota</taxon>
        <taxon>Deferribacteres</taxon>
        <taxon>Deferribacterales</taxon>
        <taxon>Flexistipitaceae</taxon>
        <taxon>Flexistipes</taxon>
    </lineage>
</organism>
<gene>
    <name evidence="3" type="ORF">DHM44_01435</name>
</gene>
<evidence type="ECO:0000313" key="3">
    <source>
        <dbReference type="EMBL" id="HCW92322.1"/>
    </source>
</evidence>
<evidence type="ECO:0000256" key="1">
    <source>
        <dbReference type="SAM" id="Phobius"/>
    </source>
</evidence>
<keyword evidence="1" id="KW-0812">Transmembrane</keyword>
<dbReference type="EMBL" id="DPPF01000031">
    <property type="protein sequence ID" value="HCW92322.1"/>
    <property type="molecule type" value="Genomic_DNA"/>
</dbReference>
<evidence type="ECO:0000313" key="4">
    <source>
        <dbReference type="Proteomes" id="UP000262325"/>
    </source>
</evidence>
<reference evidence="3 4" key="1">
    <citation type="journal article" date="2018" name="Nat. Biotechnol.">
        <title>A standardized bacterial taxonomy based on genome phylogeny substantially revises the tree of life.</title>
        <authorList>
            <person name="Parks D.H."/>
            <person name="Chuvochina M."/>
            <person name="Waite D.W."/>
            <person name="Rinke C."/>
            <person name="Skarshewski A."/>
            <person name="Chaumeil P.A."/>
            <person name="Hugenholtz P."/>
        </authorList>
    </citation>
    <scope>NUCLEOTIDE SEQUENCE [LARGE SCALE GENOMIC DNA]</scope>
    <source>
        <strain evidence="3">UBA8672</strain>
    </source>
</reference>
<feature type="transmembrane region" description="Helical" evidence="1">
    <location>
        <begin position="20"/>
        <end position="40"/>
    </location>
</feature>
<feature type="domain" description="YidE/YbjL duplication" evidence="2">
    <location>
        <begin position="1"/>
        <end position="40"/>
    </location>
</feature>